<gene>
    <name evidence="1" type="ORF">CY34DRAFT_342279</name>
</gene>
<dbReference type="EMBL" id="KN835349">
    <property type="protein sequence ID" value="KIK39307.1"/>
    <property type="molecule type" value="Genomic_DNA"/>
</dbReference>
<reference evidence="1 2" key="1">
    <citation type="submission" date="2014-04" db="EMBL/GenBank/DDBJ databases">
        <authorList>
            <consortium name="DOE Joint Genome Institute"/>
            <person name="Kuo A."/>
            <person name="Ruytinx J."/>
            <person name="Rineau F."/>
            <person name="Colpaert J."/>
            <person name="Kohler A."/>
            <person name="Nagy L.G."/>
            <person name="Floudas D."/>
            <person name="Copeland A."/>
            <person name="Barry K.W."/>
            <person name="Cichocki N."/>
            <person name="Veneault-Fourrey C."/>
            <person name="LaButti K."/>
            <person name="Lindquist E.A."/>
            <person name="Lipzen A."/>
            <person name="Lundell T."/>
            <person name="Morin E."/>
            <person name="Murat C."/>
            <person name="Sun H."/>
            <person name="Tunlid A."/>
            <person name="Henrissat B."/>
            <person name="Grigoriev I.V."/>
            <person name="Hibbett D.S."/>
            <person name="Martin F."/>
            <person name="Nordberg H.P."/>
            <person name="Cantor M.N."/>
            <person name="Hua S.X."/>
        </authorList>
    </citation>
    <scope>NUCLEOTIDE SEQUENCE [LARGE SCALE GENOMIC DNA]</scope>
    <source>
        <strain evidence="1 2">UH-Slu-Lm8-n1</strain>
    </source>
</reference>
<sequence>MFLMLCIYRVEFRFSDTLSEPRLHFGVTRRGGAAKSVVPCVPPEPRIQQYRYSPLA</sequence>
<dbReference type="Proteomes" id="UP000054485">
    <property type="component" value="Unassembled WGS sequence"/>
</dbReference>
<accession>A0A0D0AY63</accession>
<dbReference type="AlphaFoldDB" id="A0A0D0AY63"/>
<dbReference type="InParanoid" id="A0A0D0AY63"/>
<evidence type="ECO:0000313" key="1">
    <source>
        <dbReference type="EMBL" id="KIK39307.1"/>
    </source>
</evidence>
<organism evidence="1 2">
    <name type="scientific">Suillus luteus UH-Slu-Lm8-n1</name>
    <dbReference type="NCBI Taxonomy" id="930992"/>
    <lineage>
        <taxon>Eukaryota</taxon>
        <taxon>Fungi</taxon>
        <taxon>Dikarya</taxon>
        <taxon>Basidiomycota</taxon>
        <taxon>Agaricomycotina</taxon>
        <taxon>Agaricomycetes</taxon>
        <taxon>Agaricomycetidae</taxon>
        <taxon>Boletales</taxon>
        <taxon>Suillineae</taxon>
        <taxon>Suillaceae</taxon>
        <taxon>Suillus</taxon>
    </lineage>
</organism>
<name>A0A0D0AY63_9AGAM</name>
<protein>
    <submittedName>
        <fullName evidence="1">Uncharacterized protein</fullName>
    </submittedName>
</protein>
<dbReference type="HOGENOM" id="CLU_3015761_0_0_1"/>
<evidence type="ECO:0000313" key="2">
    <source>
        <dbReference type="Proteomes" id="UP000054485"/>
    </source>
</evidence>
<reference evidence="2" key="2">
    <citation type="submission" date="2015-01" db="EMBL/GenBank/DDBJ databases">
        <title>Evolutionary Origins and Diversification of the Mycorrhizal Mutualists.</title>
        <authorList>
            <consortium name="DOE Joint Genome Institute"/>
            <consortium name="Mycorrhizal Genomics Consortium"/>
            <person name="Kohler A."/>
            <person name="Kuo A."/>
            <person name="Nagy L.G."/>
            <person name="Floudas D."/>
            <person name="Copeland A."/>
            <person name="Barry K.W."/>
            <person name="Cichocki N."/>
            <person name="Veneault-Fourrey C."/>
            <person name="LaButti K."/>
            <person name="Lindquist E.A."/>
            <person name="Lipzen A."/>
            <person name="Lundell T."/>
            <person name="Morin E."/>
            <person name="Murat C."/>
            <person name="Riley R."/>
            <person name="Ohm R."/>
            <person name="Sun H."/>
            <person name="Tunlid A."/>
            <person name="Henrissat B."/>
            <person name="Grigoriev I.V."/>
            <person name="Hibbett D.S."/>
            <person name="Martin F."/>
        </authorList>
    </citation>
    <scope>NUCLEOTIDE SEQUENCE [LARGE SCALE GENOMIC DNA]</scope>
    <source>
        <strain evidence="2">UH-Slu-Lm8-n1</strain>
    </source>
</reference>
<keyword evidence="2" id="KW-1185">Reference proteome</keyword>
<proteinExistence type="predicted"/>